<dbReference type="EMBL" id="GEEE01001960">
    <property type="protein sequence ID" value="JAP61265.1"/>
    <property type="molecule type" value="Transcribed_RNA"/>
</dbReference>
<evidence type="ECO:0000259" key="6">
    <source>
        <dbReference type="PROSITE" id="PS51914"/>
    </source>
</evidence>
<dbReference type="PROSITE" id="PS51914">
    <property type="entry name" value="MRH"/>
    <property type="match status" value="1"/>
</dbReference>
<organism evidence="7">
    <name type="scientific">Schistocephalus solidus</name>
    <name type="common">Tapeworm</name>
    <dbReference type="NCBI Taxonomy" id="70667"/>
    <lineage>
        <taxon>Eukaryota</taxon>
        <taxon>Metazoa</taxon>
        <taxon>Spiralia</taxon>
        <taxon>Lophotrochozoa</taxon>
        <taxon>Platyhelminthes</taxon>
        <taxon>Cestoda</taxon>
        <taxon>Eucestoda</taxon>
        <taxon>Diphyllobothriidea</taxon>
        <taxon>Diphyllobothriidae</taxon>
        <taxon>Schistocephalus</taxon>
    </lineage>
</organism>
<feature type="domain" description="MRH" evidence="6">
    <location>
        <begin position="1"/>
        <end position="67"/>
    </location>
</feature>
<proteinExistence type="predicted"/>
<dbReference type="InterPro" id="IPR045149">
    <property type="entry name" value="OS-9-like"/>
</dbReference>
<name>A0A0V0J6I5_SCHSO</name>
<dbReference type="InterPro" id="IPR044865">
    <property type="entry name" value="MRH_dom"/>
</dbReference>
<protein>
    <submittedName>
        <fullName evidence="7">Protein OS-9</fullName>
    </submittedName>
</protein>
<dbReference type="EMBL" id="GEEE01011600">
    <property type="protein sequence ID" value="JAP51625.1"/>
    <property type="molecule type" value="Transcribed_RNA"/>
</dbReference>
<dbReference type="PANTHER" id="PTHR15414">
    <property type="entry name" value="OS-9-RELATED"/>
    <property type="match status" value="1"/>
</dbReference>
<dbReference type="GO" id="GO:0030968">
    <property type="term" value="P:endoplasmic reticulum unfolded protein response"/>
    <property type="evidence" value="ECO:0007669"/>
    <property type="project" value="InterPro"/>
</dbReference>
<evidence type="ECO:0000256" key="3">
    <source>
        <dbReference type="ARBA" id="ARBA00022824"/>
    </source>
</evidence>
<dbReference type="GO" id="GO:0030970">
    <property type="term" value="P:retrograde protein transport, ER to cytosol"/>
    <property type="evidence" value="ECO:0007669"/>
    <property type="project" value="TreeGrafter"/>
</dbReference>
<dbReference type="EMBL" id="GEEE01015899">
    <property type="protein sequence ID" value="JAP47326.1"/>
    <property type="molecule type" value="Transcribed_RNA"/>
</dbReference>
<dbReference type="SUPFAM" id="SSF50911">
    <property type="entry name" value="Mannose 6-phosphate receptor domain"/>
    <property type="match status" value="1"/>
</dbReference>
<evidence type="ECO:0000256" key="2">
    <source>
        <dbReference type="ARBA" id="ARBA00022729"/>
    </source>
</evidence>
<keyword evidence="2" id="KW-0732">Signal</keyword>
<feature type="region of interest" description="Disordered" evidence="5">
    <location>
        <begin position="476"/>
        <end position="497"/>
    </location>
</feature>
<sequence length="497" mass="56232">MQDNEIKNRYHSQFYRNGDSCDLTGTPRSTELRLICRESPAAIIIDVVEPETCSYLMRVGVPELCKVDALAPLKKAVPLTIACSPALTKTEFSMHTEAEAKYKRELDLANELKKFEKLKSRLSLLRRAKKTEVLNSLRSYRNRQKLQRFHKLCRLRRHILAFIRLVSLNFAGASHLSAAQLLSTSDLRSIIHKSPVSSFRRWPQYDLDYLAALFTNVTAAEVKDAKSDMRQSSESDVHTHVFQLWFLLLTHVRKTFEGLVENHHRPHLDLMLASLVNVMRKLATLKDSKFLSRIQSTITKYTATRNWIQPAGRGTDISAYMTSGLLQDRMTLNTVNLTLVLSQRTLKLYQFNFNVKMMLHKELGIQNLLLNKVRTEIKESTSAGGENKDEDESSVVDGIDEAAINPALSEDSSLSSDSATLDKELAGIQAALQSPQVKETLEKLSQSTKNVLVMKADVQQMDGGMLAIIVKVDTKDDTNQQQKENEESYAFTVRPTN</sequence>
<feature type="compositionally biased region" description="Basic and acidic residues" evidence="5">
    <location>
        <begin position="476"/>
        <end position="486"/>
    </location>
</feature>
<evidence type="ECO:0000256" key="1">
    <source>
        <dbReference type="ARBA" id="ARBA00004240"/>
    </source>
</evidence>
<dbReference type="AlphaFoldDB" id="A0A0V0J6I5"/>
<dbReference type="Gene3D" id="2.70.130.10">
    <property type="entry name" value="Mannose-6-phosphate receptor binding domain"/>
    <property type="match status" value="1"/>
</dbReference>
<evidence type="ECO:0000313" key="7">
    <source>
        <dbReference type="EMBL" id="JAP61265.1"/>
    </source>
</evidence>
<comment type="subcellular location">
    <subcellularLocation>
        <location evidence="1">Endoplasmic reticulum</location>
    </subcellularLocation>
</comment>
<reference evidence="7" key="1">
    <citation type="submission" date="2016-01" db="EMBL/GenBank/DDBJ databases">
        <title>Reference transcriptome for the parasite Schistocephalus solidus: insights into the molecular evolution of parasitism.</title>
        <authorList>
            <person name="Hebert F.O."/>
            <person name="Grambauer S."/>
            <person name="Barber I."/>
            <person name="Landry C.R."/>
            <person name="Aubin-Horth N."/>
        </authorList>
    </citation>
    <scope>NUCLEOTIDE SEQUENCE</scope>
</reference>
<dbReference type="PANTHER" id="PTHR15414:SF5">
    <property type="entry name" value="PROTEIN OS-9"/>
    <property type="match status" value="1"/>
</dbReference>
<keyword evidence="4" id="KW-1015">Disulfide bond</keyword>
<accession>A0A0V0J6I5</accession>
<evidence type="ECO:0000256" key="4">
    <source>
        <dbReference type="ARBA" id="ARBA00023157"/>
    </source>
</evidence>
<keyword evidence="3" id="KW-0256">Endoplasmic reticulum</keyword>
<dbReference type="InterPro" id="IPR009011">
    <property type="entry name" value="Man6P_isomerase_rcpt-bd_dom_sf"/>
</dbReference>
<dbReference type="GO" id="GO:0005788">
    <property type="term" value="C:endoplasmic reticulum lumen"/>
    <property type="evidence" value="ECO:0007669"/>
    <property type="project" value="TreeGrafter"/>
</dbReference>
<gene>
    <name evidence="7" type="primary">OS9</name>
    <name evidence="7" type="ORF">TR153158</name>
</gene>
<evidence type="ECO:0000256" key="5">
    <source>
        <dbReference type="SAM" id="MobiDB-lite"/>
    </source>
</evidence>